<name>A0A0E3UU81_9FUSO</name>
<proteinExistence type="predicted"/>
<evidence type="ECO:0000259" key="1">
    <source>
        <dbReference type="PROSITE" id="PS50104"/>
    </source>
</evidence>
<accession>A0A0E3UU81</accession>
<dbReference type="PROSITE" id="PS50104">
    <property type="entry name" value="TIR"/>
    <property type="match status" value="1"/>
</dbReference>
<evidence type="ECO:0000313" key="3">
    <source>
        <dbReference type="Proteomes" id="UP000033103"/>
    </source>
</evidence>
<dbReference type="KEGG" id="sns:VC03_00390"/>
<keyword evidence="3" id="KW-1185">Reference proteome</keyword>
<dbReference type="RefSeq" id="WP_046328159.1">
    <property type="nucleotide sequence ID" value="NZ_CP011280.1"/>
</dbReference>
<reference evidence="2 3" key="1">
    <citation type="journal article" date="2012" name="BMC Genomics">
        <title>Genomic sequence analysis and characterization of Sneathia amnii sp. nov.</title>
        <authorList>
            <consortium name="Vaginal Microbiome Consortium (additional members)"/>
            <person name="Harwich M.D.Jr."/>
            <person name="Serrano M.G."/>
            <person name="Fettweis J.M."/>
            <person name="Alves J.M."/>
            <person name="Reimers M.A."/>
            <person name="Buck G.A."/>
            <person name="Jefferson K.K."/>
        </authorList>
    </citation>
    <scope>NUCLEOTIDE SEQUENCE [LARGE SCALE GENOMIC DNA]</scope>
    <source>
        <strain evidence="2 3">SN35</strain>
    </source>
</reference>
<feature type="domain" description="TIR" evidence="1">
    <location>
        <begin position="250"/>
        <end position="376"/>
    </location>
</feature>
<dbReference type="PATRIC" id="fig|1069640.6.peg.71"/>
<dbReference type="InterPro" id="IPR000157">
    <property type="entry name" value="TIR_dom"/>
</dbReference>
<dbReference type="STRING" id="187101.VC03_00390"/>
<dbReference type="Gene3D" id="3.40.50.10140">
    <property type="entry name" value="Toll/interleukin-1 receptor homology (TIR) domain"/>
    <property type="match status" value="1"/>
</dbReference>
<dbReference type="Pfam" id="PF13676">
    <property type="entry name" value="TIR_2"/>
    <property type="match status" value="1"/>
</dbReference>
<protein>
    <submittedName>
        <fullName evidence="2">Molecular chaperone Tir</fullName>
    </submittedName>
</protein>
<gene>
    <name evidence="2" type="ORF">VC03_00390</name>
</gene>
<dbReference type="SUPFAM" id="SSF52200">
    <property type="entry name" value="Toll/Interleukin receptor TIR domain"/>
    <property type="match status" value="1"/>
</dbReference>
<dbReference type="EMBL" id="CP011280">
    <property type="protein sequence ID" value="AKC95053.1"/>
    <property type="molecule type" value="Genomic_DNA"/>
</dbReference>
<dbReference type="GO" id="GO:0007165">
    <property type="term" value="P:signal transduction"/>
    <property type="evidence" value="ECO:0007669"/>
    <property type="project" value="InterPro"/>
</dbReference>
<organism evidence="2 3">
    <name type="scientific">Sneathia vaginalis</name>
    <dbReference type="NCBI Taxonomy" id="187101"/>
    <lineage>
        <taxon>Bacteria</taxon>
        <taxon>Fusobacteriati</taxon>
        <taxon>Fusobacteriota</taxon>
        <taxon>Fusobacteriia</taxon>
        <taxon>Fusobacteriales</taxon>
        <taxon>Leptotrichiaceae</taxon>
        <taxon>Sneathia</taxon>
    </lineage>
</organism>
<dbReference type="OrthoDB" id="9810385at2"/>
<evidence type="ECO:0000313" key="2">
    <source>
        <dbReference type="EMBL" id="AKC95053.1"/>
    </source>
</evidence>
<dbReference type="HOGENOM" id="CLU_059381_0_0_0"/>
<dbReference type="Proteomes" id="UP000033103">
    <property type="component" value="Chromosome"/>
</dbReference>
<dbReference type="AlphaFoldDB" id="A0A0E3UU81"/>
<dbReference type="InterPro" id="IPR035897">
    <property type="entry name" value="Toll_tir_struct_dom_sf"/>
</dbReference>
<sequence>MGKTKRQFNKIYIKYKKKFKNPIQQVLMLMPQTFSGDNIVNTFKELYPYMWDDLNKQYKFWHNKNVLLLRHCRKSRYNFRKPYNFILDCAYHSAKKLRKDKNRIILEKDEVGNLKNEIKKLSKSKFNKRKQKVDGTLRFIQEIEPSYTSFFIDRYFNTYDLHQKLEIMRELSKYKSSNITEFFYKVNSCTRNFSLKIEAQNYIQSIGLPFMLRRKKKGKKNYNDNEIIKNNSGPEVLKQRLYVDDLEKVKRFDIFISHNSSDMNQVVELYKKLNTKGYVVYIDWVNDKYDLKREWCNASTSEIIKLRIHQSKNFIIFLTESTLKSQWCSWELGYADALNKKIYVYISPTFKNKDIPILYKSYTEIKSVDEIIIENY</sequence>